<dbReference type="EMBL" id="LBKL01000077">
    <property type="protein sequence ID" value="KLL37306.1"/>
    <property type="molecule type" value="Genomic_DNA"/>
</dbReference>
<proteinExistence type="predicted"/>
<reference evidence="2 4" key="2">
    <citation type="submission" date="2018-06" db="EMBL/GenBank/DDBJ databases">
        <authorList>
            <consortium name="Pathogen Informatics"/>
            <person name="Doyle S."/>
        </authorList>
    </citation>
    <scope>NUCLEOTIDE SEQUENCE [LARGE SCALE GENOMIC DNA]</scope>
    <source>
        <strain evidence="2 4">NCTC8181</strain>
    </source>
</reference>
<organism evidence="1 3">
    <name type="scientific">Streptococcus agalactiae</name>
    <dbReference type="NCBI Taxonomy" id="1311"/>
    <lineage>
        <taxon>Bacteria</taxon>
        <taxon>Bacillati</taxon>
        <taxon>Bacillota</taxon>
        <taxon>Bacilli</taxon>
        <taxon>Lactobacillales</taxon>
        <taxon>Streptococcaceae</taxon>
        <taxon>Streptococcus</taxon>
    </lineage>
</organism>
<dbReference type="Proteomes" id="UP000250200">
    <property type="component" value="Unassembled WGS sequence"/>
</dbReference>
<dbReference type="OMA" id="HFTEISI"/>
<evidence type="ECO:0000313" key="1">
    <source>
        <dbReference type="EMBL" id="KLL37306.1"/>
    </source>
</evidence>
<reference evidence="1 3" key="1">
    <citation type="journal article" date="2015" name="PLoS ONE">
        <title>Genomic analysis reveals the molecular basis for capsule loss in the group B streptococcus population.</title>
        <authorList>
            <consortium name="DEVANI Consortium"/>
            <person name="Rosini R."/>
            <person name="Campisi E."/>
            <person name="De Chiara M."/>
            <person name="Tettelin H."/>
            <person name="Rinaudo D."/>
            <person name="Toniolo C."/>
            <person name="Metruccio M."/>
            <person name="Guidotti S."/>
            <person name="Sorensen U.B."/>
            <person name="Kilian M."/>
            <person name="Ramirez M."/>
            <person name="Janulczyk R."/>
            <person name="Donati C."/>
            <person name="Grandi G."/>
            <person name="Margarit I."/>
        </authorList>
    </citation>
    <scope>NUCLEOTIDE SEQUENCE [LARGE SCALE GENOMIC DNA]</scope>
    <source>
        <strain evidence="1 3">DK-B-USS-215</strain>
    </source>
</reference>
<gene>
    <name evidence="2" type="ORF">NCTC8181_01469</name>
    <name evidence="1" type="ORF">WA04_07635</name>
</gene>
<name>A0A0H1L053_STRAG</name>
<dbReference type="RefSeq" id="WP_000286789.1">
    <property type="nucleotide sequence ID" value="NZ_BCNI01000001.1"/>
</dbReference>
<evidence type="ECO:0000313" key="4">
    <source>
        <dbReference type="Proteomes" id="UP000250200"/>
    </source>
</evidence>
<sequence>MYSFEELLATMTLITAAEIEDKIDSNQDFVLFIGRISCPFCHLFVPKIVEVADEDEFELFHLDSEDFDHWTANKDFRNKYDIPTVPGLMVVKNGTIKVKCDSKMTKEEIREFIG</sequence>
<dbReference type="Gene3D" id="3.40.30.10">
    <property type="entry name" value="Glutaredoxin"/>
    <property type="match status" value="1"/>
</dbReference>
<dbReference type="InterPro" id="IPR036249">
    <property type="entry name" value="Thioredoxin-like_sf"/>
</dbReference>
<dbReference type="AlphaFoldDB" id="A0A0H1L053"/>
<dbReference type="InterPro" id="IPR046698">
    <property type="entry name" value="PedC-like"/>
</dbReference>
<protein>
    <submittedName>
        <fullName evidence="1">Bacteriocin transport accessory protein</fullName>
    </submittedName>
    <submittedName>
        <fullName evidence="2">Putative transport accessory protein</fullName>
    </submittedName>
</protein>
<evidence type="ECO:0000313" key="2">
    <source>
        <dbReference type="EMBL" id="SQA18421.1"/>
    </source>
</evidence>
<dbReference type="GeneID" id="66886702"/>
<dbReference type="EMBL" id="UAVB01000001">
    <property type="protein sequence ID" value="SQA18421.1"/>
    <property type="molecule type" value="Genomic_DNA"/>
</dbReference>
<dbReference type="SUPFAM" id="SSF52833">
    <property type="entry name" value="Thioredoxin-like"/>
    <property type="match status" value="1"/>
</dbReference>
<accession>A0A0H1L053</accession>
<dbReference type="CDD" id="cd02947">
    <property type="entry name" value="TRX_family"/>
    <property type="match status" value="1"/>
</dbReference>
<evidence type="ECO:0000313" key="3">
    <source>
        <dbReference type="Proteomes" id="UP000035346"/>
    </source>
</evidence>
<dbReference type="Proteomes" id="UP000035346">
    <property type="component" value="Unassembled WGS sequence"/>
</dbReference>
<dbReference type="Pfam" id="PF20207">
    <property type="entry name" value="DUF6568"/>
    <property type="match status" value="1"/>
</dbReference>
<comment type="caution">
    <text evidence="1">The sequence shown here is derived from an EMBL/GenBank/DDBJ whole genome shotgun (WGS) entry which is preliminary data.</text>
</comment>